<dbReference type="InterPro" id="IPR002035">
    <property type="entry name" value="VWF_A"/>
</dbReference>
<accession>A0A916RMK7</accession>
<dbReference type="SUPFAM" id="SSF53300">
    <property type="entry name" value="vWA-like"/>
    <property type="match status" value="1"/>
</dbReference>
<reference evidence="4" key="2">
    <citation type="submission" date="2020-09" db="EMBL/GenBank/DDBJ databases">
        <authorList>
            <person name="Sun Q."/>
            <person name="Zhou Y."/>
        </authorList>
    </citation>
    <scope>NUCLEOTIDE SEQUENCE</scope>
    <source>
        <strain evidence="4">CGMCC 1.12408</strain>
    </source>
</reference>
<protein>
    <recommendedName>
        <fullName evidence="6">VWA domain-containing protein</fullName>
    </recommendedName>
</protein>
<dbReference type="PANTHER" id="PTHR37464">
    <property type="entry name" value="BLL2463 PROTEIN"/>
    <property type="match status" value="1"/>
</dbReference>
<feature type="domain" description="VWFA" evidence="3">
    <location>
        <begin position="90"/>
        <end position="192"/>
    </location>
</feature>
<name>A0A916RMK7_9BACI</name>
<dbReference type="Pfam" id="PF13519">
    <property type="entry name" value="VWA_2"/>
    <property type="match status" value="1"/>
</dbReference>
<gene>
    <name evidence="4" type="ORF">GCM10008025_02390</name>
</gene>
<dbReference type="AlphaFoldDB" id="A0A916RMK7"/>
<evidence type="ECO:0000259" key="3">
    <source>
        <dbReference type="Pfam" id="PF13519"/>
    </source>
</evidence>
<proteinExistence type="predicted"/>
<feature type="transmembrane region" description="Helical" evidence="1">
    <location>
        <begin position="6"/>
        <end position="24"/>
    </location>
</feature>
<comment type="caution">
    <text evidence="4">The sequence shown here is derived from an EMBL/GenBank/DDBJ whole genome shotgun (WGS) entry which is preliminary data.</text>
</comment>
<dbReference type="RefSeq" id="WP_188382850.1">
    <property type="nucleotide sequence ID" value="NZ_BMEY01000001.1"/>
</dbReference>
<evidence type="ECO:0008006" key="6">
    <source>
        <dbReference type="Google" id="ProtNLM"/>
    </source>
</evidence>
<reference evidence="4" key="1">
    <citation type="journal article" date="2014" name="Int. J. Syst. Evol. Microbiol.">
        <title>Complete genome sequence of Corynebacterium casei LMG S-19264T (=DSM 44701T), isolated from a smear-ripened cheese.</title>
        <authorList>
            <consortium name="US DOE Joint Genome Institute (JGI-PGF)"/>
            <person name="Walter F."/>
            <person name="Albersmeier A."/>
            <person name="Kalinowski J."/>
            <person name="Ruckert C."/>
        </authorList>
    </citation>
    <scope>NUCLEOTIDE SEQUENCE</scope>
    <source>
        <strain evidence="4">CGMCC 1.12408</strain>
    </source>
</reference>
<dbReference type="InterPro" id="IPR024163">
    <property type="entry name" value="Aerotolerance_reg_N"/>
</dbReference>
<keyword evidence="1" id="KW-0472">Membrane</keyword>
<keyword evidence="1" id="KW-1133">Transmembrane helix</keyword>
<keyword evidence="1" id="KW-0812">Transmembrane</keyword>
<dbReference type="Proteomes" id="UP000613512">
    <property type="component" value="Unassembled WGS sequence"/>
</dbReference>
<dbReference type="EMBL" id="BMEY01000001">
    <property type="protein sequence ID" value="GGA61961.1"/>
    <property type="molecule type" value="Genomic_DNA"/>
</dbReference>
<dbReference type="Gene3D" id="3.40.50.410">
    <property type="entry name" value="von Willebrand factor, type A domain"/>
    <property type="match status" value="1"/>
</dbReference>
<dbReference type="Pfam" id="PF07584">
    <property type="entry name" value="BatA"/>
    <property type="match status" value="1"/>
</dbReference>
<organism evidence="4 5">
    <name type="scientific">Ornithinibacillus halotolerans</name>
    <dbReference type="NCBI Taxonomy" id="1274357"/>
    <lineage>
        <taxon>Bacteria</taxon>
        <taxon>Bacillati</taxon>
        <taxon>Bacillota</taxon>
        <taxon>Bacilli</taxon>
        <taxon>Bacillales</taxon>
        <taxon>Bacillaceae</taxon>
        <taxon>Ornithinibacillus</taxon>
    </lineage>
</organism>
<feature type="transmembrane region" description="Helical" evidence="1">
    <location>
        <begin position="576"/>
        <end position="595"/>
    </location>
</feature>
<keyword evidence="5" id="KW-1185">Reference proteome</keyword>
<feature type="transmembrane region" description="Helical" evidence="1">
    <location>
        <begin position="59"/>
        <end position="80"/>
    </location>
</feature>
<evidence type="ECO:0000313" key="5">
    <source>
        <dbReference type="Proteomes" id="UP000613512"/>
    </source>
</evidence>
<sequence length="602" mass="68721">MNFMTPSFFILSIFLVAVLLFYLFRKQYESQVIPSTLLWQQVMNEWQATKWWRKLQHHLLLYLQLIILFLLMLALVRPYIGLNELSGEHIVLILDTSASMTTEESENTTRLELAKEQAIELVDKLDNQLLTVILAEETPTILFSNEPVNQETITEIEQVQPSFQHANMKKTIPLAIQILSGTTGEIHVFSDAVKKEQIDQTLLTNKLVVHNIGTSNDNIALHTFGVVQNNEGISGIVTVYNESDEERLVTISIENENDILYTLEELIEPRKLVQLPISNLPSHTYYNARLTTPDDYKADNHLVAFLGQNTTPSIHLIGDINPFTTKALSYFSEDIVQYDKNTTVTQSNAVYVLEGVPEKEWPDGPSIIFEPELNGAFQVKEKKTLTEAVEKLKDDPLFQYVDMSEVYIQSSFPYVQSELETLLTSGDTPLISKGYYKGHPIVFIGFDIADTDWPLHASFPIFLYNAITFLYETQDTLGYLKPMQQFTFAHPIGTTKSTIVNEHGDEILSLSLDEADFKAPSSPGLYRIISENNEVLSEKLFAVTIDPQEKYIQPKTSFTLEVEDSKNSSQERPNEIWPWIALFALLILFIEWEVYRRGISNR</sequence>
<evidence type="ECO:0000259" key="2">
    <source>
        <dbReference type="Pfam" id="PF07584"/>
    </source>
</evidence>
<feature type="domain" description="Aerotolerance regulator N-terminal" evidence="2">
    <location>
        <begin position="1"/>
        <end position="78"/>
    </location>
</feature>
<evidence type="ECO:0000256" key="1">
    <source>
        <dbReference type="SAM" id="Phobius"/>
    </source>
</evidence>
<evidence type="ECO:0000313" key="4">
    <source>
        <dbReference type="EMBL" id="GGA61961.1"/>
    </source>
</evidence>
<dbReference type="PANTHER" id="PTHR37464:SF1">
    <property type="entry name" value="BLL2463 PROTEIN"/>
    <property type="match status" value="1"/>
</dbReference>
<dbReference type="InterPro" id="IPR036465">
    <property type="entry name" value="vWFA_dom_sf"/>
</dbReference>